<organism evidence="1 2">
    <name type="scientific">Alicyclobacillus fodiniaquatilis</name>
    <dbReference type="NCBI Taxonomy" id="1661150"/>
    <lineage>
        <taxon>Bacteria</taxon>
        <taxon>Bacillati</taxon>
        <taxon>Bacillota</taxon>
        <taxon>Bacilli</taxon>
        <taxon>Bacillales</taxon>
        <taxon>Alicyclobacillaceae</taxon>
        <taxon>Alicyclobacillus</taxon>
    </lineage>
</organism>
<evidence type="ECO:0000313" key="1">
    <source>
        <dbReference type="EMBL" id="MFD1674206.1"/>
    </source>
</evidence>
<dbReference type="Proteomes" id="UP001597079">
    <property type="component" value="Unassembled WGS sequence"/>
</dbReference>
<keyword evidence="2" id="KW-1185">Reference proteome</keyword>
<proteinExistence type="predicted"/>
<accession>A0ABW4JCY9</accession>
<gene>
    <name evidence="1" type="ORF">ACFSB2_05695</name>
</gene>
<evidence type="ECO:0000313" key="2">
    <source>
        <dbReference type="Proteomes" id="UP001597079"/>
    </source>
</evidence>
<sequence>MLLRRRKRREEQLLLELRQLVELLRHEAGKEQKQTVQIQIDELHVEKLQMDELMFRLDKLDIEELSGALNLGNNFGTKVWHPSQTDHQVKAVDAKAVDTTSEAIPAEQCDANGAGADDERQTWKRTGSGYAIVLH</sequence>
<protein>
    <submittedName>
        <fullName evidence="1">Uncharacterized protein</fullName>
    </submittedName>
</protein>
<name>A0ABW4JCY9_9BACL</name>
<dbReference type="RefSeq" id="WP_377942052.1">
    <property type="nucleotide sequence ID" value="NZ_JBHUCX010000018.1"/>
</dbReference>
<comment type="caution">
    <text evidence="1">The sequence shown here is derived from an EMBL/GenBank/DDBJ whole genome shotgun (WGS) entry which is preliminary data.</text>
</comment>
<dbReference type="EMBL" id="JBHUCX010000018">
    <property type="protein sequence ID" value="MFD1674206.1"/>
    <property type="molecule type" value="Genomic_DNA"/>
</dbReference>
<reference evidence="2" key="1">
    <citation type="journal article" date="2019" name="Int. J. Syst. Evol. Microbiol.">
        <title>The Global Catalogue of Microorganisms (GCM) 10K type strain sequencing project: providing services to taxonomists for standard genome sequencing and annotation.</title>
        <authorList>
            <consortium name="The Broad Institute Genomics Platform"/>
            <consortium name="The Broad Institute Genome Sequencing Center for Infectious Disease"/>
            <person name="Wu L."/>
            <person name="Ma J."/>
        </authorList>
    </citation>
    <scope>NUCLEOTIDE SEQUENCE [LARGE SCALE GENOMIC DNA]</scope>
    <source>
        <strain evidence="2">CGMCC 1.12286</strain>
    </source>
</reference>